<proteinExistence type="predicted"/>
<dbReference type="InterPro" id="IPR011055">
    <property type="entry name" value="Dup_hybrid_motif"/>
</dbReference>
<dbReference type="Proteomes" id="UP000177528">
    <property type="component" value="Unassembled WGS sequence"/>
</dbReference>
<evidence type="ECO:0000259" key="2">
    <source>
        <dbReference type="Pfam" id="PF01551"/>
    </source>
</evidence>
<dbReference type="InterPro" id="IPR050570">
    <property type="entry name" value="Cell_wall_metabolism_enzyme"/>
</dbReference>
<organism evidence="3 4">
    <name type="scientific">Candidatus Andersenbacteria bacterium RIFCSPHIGHO2_12_FULL_45_11</name>
    <dbReference type="NCBI Taxonomy" id="1797281"/>
    <lineage>
        <taxon>Bacteria</taxon>
        <taxon>Candidatus Anderseniibacteriota</taxon>
    </lineage>
</organism>
<sequence length="181" mass="20168">MSESAGALRLPIEPYEVTGYAFGQRVRSRKILWARHLGDDILAEPGTKVVCIGDGKVVWSEMRLGTNEKRNWGGVIIVEHTNSETGLVFYSVYGHITNLAVSQGAQVAVGDHIGDVAPGSTPENGWWKLPHLHFGIYTGPWMQKVLPGYARPFEGRTKFSWWENPKSFIEAFNQVLLNTLS</sequence>
<dbReference type="GO" id="GO:0004222">
    <property type="term" value="F:metalloendopeptidase activity"/>
    <property type="evidence" value="ECO:0007669"/>
    <property type="project" value="TreeGrafter"/>
</dbReference>
<keyword evidence="1" id="KW-0732">Signal</keyword>
<evidence type="ECO:0000313" key="4">
    <source>
        <dbReference type="Proteomes" id="UP000177528"/>
    </source>
</evidence>
<protein>
    <recommendedName>
        <fullName evidence="2">M23ase beta-sheet core domain-containing protein</fullName>
    </recommendedName>
</protein>
<dbReference type="AlphaFoldDB" id="A0A1G1X5I5"/>
<evidence type="ECO:0000313" key="3">
    <source>
        <dbReference type="EMBL" id="OGY35249.1"/>
    </source>
</evidence>
<dbReference type="Gene3D" id="2.70.70.10">
    <property type="entry name" value="Glucose Permease (Domain IIA)"/>
    <property type="match status" value="1"/>
</dbReference>
<accession>A0A1G1X5I5</accession>
<reference evidence="3 4" key="1">
    <citation type="journal article" date="2016" name="Nat. Commun.">
        <title>Thousands of microbial genomes shed light on interconnected biogeochemical processes in an aquifer system.</title>
        <authorList>
            <person name="Anantharaman K."/>
            <person name="Brown C.T."/>
            <person name="Hug L.A."/>
            <person name="Sharon I."/>
            <person name="Castelle C.J."/>
            <person name="Probst A.J."/>
            <person name="Thomas B.C."/>
            <person name="Singh A."/>
            <person name="Wilkins M.J."/>
            <person name="Karaoz U."/>
            <person name="Brodie E.L."/>
            <person name="Williams K.H."/>
            <person name="Hubbard S.S."/>
            <person name="Banfield J.F."/>
        </authorList>
    </citation>
    <scope>NUCLEOTIDE SEQUENCE [LARGE SCALE GENOMIC DNA]</scope>
</reference>
<dbReference type="CDD" id="cd12797">
    <property type="entry name" value="M23_peptidase"/>
    <property type="match status" value="1"/>
</dbReference>
<dbReference type="SUPFAM" id="SSF51261">
    <property type="entry name" value="Duplicated hybrid motif"/>
    <property type="match status" value="1"/>
</dbReference>
<dbReference type="PANTHER" id="PTHR21666">
    <property type="entry name" value="PEPTIDASE-RELATED"/>
    <property type="match status" value="1"/>
</dbReference>
<dbReference type="EMBL" id="MHHR01000002">
    <property type="protein sequence ID" value="OGY35249.1"/>
    <property type="molecule type" value="Genomic_DNA"/>
</dbReference>
<gene>
    <name evidence="3" type="ORF">A3D99_01095</name>
</gene>
<evidence type="ECO:0000256" key="1">
    <source>
        <dbReference type="ARBA" id="ARBA00022729"/>
    </source>
</evidence>
<name>A0A1G1X5I5_9BACT</name>
<feature type="domain" description="M23ase beta-sheet core" evidence="2">
    <location>
        <begin position="35"/>
        <end position="138"/>
    </location>
</feature>
<dbReference type="PANTHER" id="PTHR21666:SF289">
    <property type="entry name" value="L-ALA--D-GLU ENDOPEPTIDASE"/>
    <property type="match status" value="1"/>
</dbReference>
<dbReference type="InterPro" id="IPR016047">
    <property type="entry name" value="M23ase_b-sheet_dom"/>
</dbReference>
<comment type="caution">
    <text evidence="3">The sequence shown here is derived from an EMBL/GenBank/DDBJ whole genome shotgun (WGS) entry which is preliminary data.</text>
</comment>
<dbReference type="Pfam" id="PF01551">
    <property type="entry name" value="Peptidase_M23"/>
    <property type="match status" value="1"/>
</dbReference>